<feature type="region of interest" description="Disordered" evidence="5">
    <location>
        <begin position="581"/>
        <end position="664"/>
    </location>
</feature>
<keyword evidence="2" id="KW-0238">DNA-binding</keyword>
<dbReference type="OrthoDB" id="2793272at2759"/>
<keyword evidence="4" id="KW-0539">Nucleus</keyword>
<evidence type="ECO:0000256" key="1">
    <source>
        <dbReference type="ARBA" id="ARBA00005446"/>
    </source>
</evidence>
<dbReference type="GO" id="GO:0005737">
    <property type="term" value="C:cytoplasm"/>
    <property type="evidence" value="ECO:0007669"/>
    <property type="project" value="TreeGrafter"/>
</dbReference>
<protein>
    <submittedName>
        <fullName evidence="6">Bloom syndrome protein-like protein</fullName>
    </submittedName>
</protein>
<evidence type="ECO:0000256" key="4">
    <source>
        <dbReference type="ARBA" id="ARBA00023242"/>
    </source>
</evidence>
<keyword evidence="3" id="KW-0413">Isomerase</keyword>
<evidence type="ECO:0000256" key="3">
    <source>
        <dbReference type="ARBA" id="ARBA00023235"/>
    </source>
</evidence>
<keyword evidence="7" id="KW-1185">Reference proteome</keyword>
<feature type="compositionally biased region" description="Basic and acidic residues" evidence="5">
    <location>
        <begin position="598"/>
        <end position="610"/>
    </location>
</feature>
<evidence type="ECO:0000256" key="5">
    <source>
        <dbReference type="SAM" id="MobiDB-lite"/>
    </source>
</evidence>
<dbReference type="PANTHER" id="PTHR13710">
    <property type="entry name" value="DNA HELICASE RECQ FAMILY MEMBER"/>
    <property type="match status" value="1"/>
</dbReference>
<feature type="compositionally biased region" description="Basic and acidic residues" evidence="5">
    <location>
        <begin position="581"/>
        <end position="591"/>
    </location>
</feature>
<feature type="compositionally biased region" description="Acidic residues" evidence="5">
    <location>
        <begin position="612"/>
        <end position="631"/>
    </location>
</feature>
<dbReference type="GO" id="GO:0005634">
    <property type="term" value="C:nucleus"/>
    <property type="evidence" value="ECO:0007669"/>
    <property type="project" value="TreeGrafter"/>
</dbReference>
<comment type="caution">
    <text evidence="6">The sequence shown here is derived from an EMBL/GenBank/DDBJ whole genome shotgun (WGS) entry which is preliminary data.</text>
</comment>
<gene>
    <name evidence="6" type="ORF">TRAPUB_14168</name>
</gene>
<dbReference type="GO" id="GO:0005694">
    <property type="term" value="C:chromosome"/>
    <property type="evidence" value="ECO:0007669"/>
    <property type="project" value="TreeGrafter"/>
</dbReference>
<dbReference type="Gene3D" id="3.40.50.300">
    <property type="entry name" value="P-loop containing nucleotide triphosphate hydrolases"/>
    <property type="match status" value="2"/>
</dbReference>
<dbReference type="OMA" id="ERIRMYN"/>
<accession>A0A1M2VP20</accession>
<dbReference type="AlphaFoldDB" id="A0A1M2VP20"/>
<dbReference type="GO" id="GO:0003677">
    <property type="term" value="F:DNA binding"/>
    <property type="evidence" value="ECO:0007669"/>
    <property type="project" value="UniProtKB-KW"/>
</dbReference>
<sequence length="664" mass="73580">MVDVHLPVNEKCFTFSSPEGRELCRRVILEQLGYGPHDYQLEGVCKALDGVDILAITPTGSGKTGFEQGLITQKAKKFTAARITTLLINKDTTSAGLIAKPPINIWDAAPTTEVLLLSPEQLVSPRFEALLKDKTYQARVVALGVDEAHLLNTWGQSFRRDFEQIGLMRAHFDNRPLLIGLTATLQRGPWLRSVCHFLGLHDGQFHLIRRSNMRYDIRFVFRTVRSGARSWAFPELEWVLRGNRRIIIFCPTIALGFRVATYLHARSNGLDGLEERIRMYNSLNWASYNSETLSFMHDDDRSHVTVATDSLAVGINVAGTDDIVLYDTVLPPDTDVILQKAGRIRDGRERKSQVVIYLPKKANSLAQSALDGHGVTRKTGAKGKTGSALVDQGVARLVLAVCKVDVLNELYDNPPIDQPCLCPTCMDKPAITRPERCTCSGCSPEDPETVAEIGAGEPSGSGHTPKAPAIPAAERITRTMKDHAYERLVRFRKGLREDCDECLQDLYPPEEFLPDSLIDTILNKFYHLPDVPALRKALPGHPILEPHLASLLLVLDELRDHFDVMRTEARVQKAARAKATRDLKRAQREEASVGETGAQEHELEAEKSEEGSLGEDSDSEESSSESSDSDSDGGGLSSAGNAKERDVEVRRLMIRIPGGRFHKP</sequence>
<dbReference type="SUPFAM" id="SSF52540">
    <property type="entry name" value="P-loop containing nucleoside triphosphate hydrolases"/>
    <property type="match status" value="1"/>
</dbReference>
<dbReference type="GO" id="GO:0000724">
    <property type="term" value="P:double-strand break repair via homologous recombination"/>
    <property type="evidence" value="ECO:0007669"/>
    <property type="project" value="TreeGrafter"/>
</dbReference>
<organism evidence="6 7">
    <name type="scientific">Trametes pubescens</name>
    <name type="common">White-rot fungus</name>
    <dbReference type="NCBI Taxonomy" id="154538"/>
    <lineage>
        <taxon>Eukaryota</taxon>
        <taxon>Fungi</taxon>
        <taxon>Dikarya</taxon>
        <taxon>Basidiomycota</taxon>
        <taxon>Agaricomycotina</taxon>
        <taxon>Agaricomycetes</taxon>
        <taxon>Polyporales</taxon>
        <taxon>Polyporaceae</taxon>
        <taxon>Trametes</taxon>
    </lineage>
</organism>
<feature type="compositionally biased region" description="Basic and acidic residues" evidence="5">
    <location>
        <begin position="642"/>
        <end position="651"/>
    </location>
</feature>
<evidence type="ECO:0000313" key="6">
    <source>
        <dbReference type="EMBL" id="OJT09354.1"/>
    </source>
</evidence>
<dbReference type="PANTHER" id="PTHR13710:SF153">
    <property type="entry name" value="RECQ-LIKE DNA HELICASE BLM"/>
    <property type="match status" value="1"/>
</dbReference>
<dbReference type="EMBL" id="MNAD01000926">
    <property type="protein sequence ID" value="OJT09354.1"/>
    <property type="molecule type" value="Genomic_DNA"/>
</dbReference>
<proteinExistence type="inferred from homology"/>
<dbReference type="InterPro" id="IPR027417">
    <property type="entry name" value="P-loop_NTPase"/>
</dbReference>
<reference evidence="6 7" key="1">
    <citation type="submission" date="2016-10" db="EMBL/GenBank/DDBJ databases">
        <title>Genome sequence of the basidiomycete white-rot fungus Trametes pubescens.</title>
        <authorList>
            <person name="Makela M.R."/>
            <person name="Granchi Z."/>
            <person name="Peng M."/>
            <person name="De Vries R.P."/>
            <person name="Grigoriev I."/>
            <person name="Riley R."/>
            <person name="Hilden K."/>
        </authorList>
    </citation>
    <scope>NUCLEOTIDE SEQUENCE [LARGE SCALE GENOMIC DNA]</scope>
    <source>
        <strain evidence="6 7">FBCC735</strain>
    </source>
</reference>
<evidence type="ECO:0000256" key="2">
    <source>
        <dbReference type="ARBA" id="ARBA00023125"/>
    </source>
</evidence>
<name>A0A1M2VP20_TRAPU</name>
<comment type="similarity">
    <text evidence="1">Belongs to the helicase family. RecQ subfamily.</text>
</comment>
<dbReference type="STRING" id="154538.A0A1M2VP20"/>
<dbReference type="GO" id="GO:0043138">
    <property type="term" value="F:3'-5' DNA helicase activity"/>
    <property type="evidence" value="ECO:0007669"/>
    <property type="project" value="TreeGrafter"/>
</dbReference>
<evidence type="ECO:0000313" key="7">
    <source>
        <dbReference type="Proteomes" id="UP000184267"/>
    </source>
</evidence>
<dbReference type="GO" id="GO:0009378">
    <property type="term" value="F:four-way junction helicase activity"/>
    <property type="evidence" value="ECO:0007669"/>
    <property type="project" value="TreeGrafter"/>
</dbReference>
<dbReference type="Proteomes" id="UP000184267">
    <property type="component" value="Unassembled WGS sequence"/>
</dbReference>